<organism evidence="2 3">
    <name type="scientific">Nesidiocoris tenuis</name>
    <dbReference type="NCBI Taxonomy" id="355587"/>
    <lineage>
        <taxon>Eukaryota</taxon>
        <taxon>Metazoa</taxon>
        <taxon>Ecdysozoa</taxon>
        <taxon>Arthropoda</taxon>
        <taxon>Hexapoda</taxon>
        <taxon>Insecta</taxon>
        <taxon>Pterygota</taxon>
        <taxon>Neoptera</taxon>
        <taxon>Paraneoptera</taxon>
        <taxon>Hemiptera</taxon>
        <taxon>Heteroptera</taxon>
        <taxon>Panheteroptera</taxon>
        <taxon>Cimicomorpha</taxon>
        <taxon>Miridae</taxon>
        <taxon>Dicyphina</taxon>
        <taxon>Nesidiocoris</taxon>
    </lineage>
</organism>
<proteinExistence type="predicted"/>
<feature type="compositionally biased region" description="Low complexity" evidence="1">
    <location>
        <begin position="37"/>
        <end position="87"/>
    </location>
</feature>
<feature type="region of interest" description="Disordered" evidence="1">
    <location>
        <begin position="1"/>
        <end position="132"/>
    </location>
</feature>
<feature type="compositionally biased region" description="Pro residues" evidence="1">
    <location>
        <begin position="24"/>
        <end position="36"/>
    </location>
</feature>
<reference evidence="2 3" key="1">
    <citation type="submission" date="2020-02" db="EMBL/GenBank/DDBJ databases">
        <authorList>
            <person name="Ferguson B K."/>
        </authorList>
    </citation>
    <scope>NUCLEOTIDE SEQUENCE [LARGE SCALE GENOMIC DNA]</scope>
</reference>
<dbReference type="Proteomes" id="UP000479000">
    <property type="component" value="Unassembled WGS sequence"/>
</dbReference>
<keyword evidence="3" id="KW-1185">Reference proteome</keyword>
<evidence type="ECO:0000313" key="3">
    <source>
        <dbReference type="Proteomes" id="UP000479000"/>
    </source>
</evidence>
<feature type="compositionally biased region" description="Low complexity" evidence="1">
    <location>
        <begin position="115"/>
        <end position="124"/>
    </location>
</feature>
<feature type="region of interest" description="Disordered" evidence="1">
    <location>
        <begin position="249"/>
        <end position="270"/>
    </location>
</feature>
<accession>A0A6H5G4B2</accession>
<evidence type="ECO:0000313" key="2">
    <source>
        <dbReference type="EMBL" id="CAA9997035.1"/>
    </source>
</evidence>
<sequence length="308" mass="35009">MTTPITAPSPITTRTPIMTTPTTKPSPTPTTKPAPTPTSKSKPTRTPTLTTTPSTATTLTTTPTSTLTTVTTMTPTTTLLGSNNDTDTNNDIDIDNDTGTDTDDDNDNDTDNGNDNDNNNNNNYDDNDQSQRRTHFWIRRDCHTRLRTDEKKKRFLQKNQWCQITHNILIPHLEEGGYPNNESSFEQRLSSRRRSLIISSLPVWMLGYCNRLPTKGYMRLLQLNIRRFLHDGHLQDFYAGRECSRRRTRRRMARELNEGSARAGGHDKQHGVGVGIRFGSWRALQEGYHNRRSGQSKKLSSRFICIEQ</sequence>
<dbReference type="EMBL" id="CADCXU010005331">
    <property type="protein sequence ID" value="CAA9997035.1"/>
    <property type="molecule type" value="Genomic_DNA"/>
</dbReference>
<feature type="compositionally biased region" description="Acidic residues" evidence="1">
    <location>
        <begin position="88"/>
        <end position="114"/>
    </location>
</feature>
<gene>
    <name evidence="2" type="ORF">NTEN_LOCUS3389</name>
</gene>
<feature type="compositionally biased region" description="Low complexity" evidence="1">
    <location>
        <begin position="1"/>
        <end position="23"/>
    </location>
</feature>
<dbReference type="AlphaFoldDB" id="A0A6H5G4B2"/>
<protein>
    <submittedName>
        <fullName evidence="2">Uncharacterized protein</fullName>
    </submittedName>
</protein>
<evidence type="ECO:0000256" key="1">
    <source>
        <dbReference type="SAM" id="MobiDB-lite"/>
    </source>
</evidence>
<name>A0A6H5G4B2_9HEMI</name>